<keyword evidence="4" id="KW-0143">Chaperone</keyword>
<feature type="compositionally biased region" description="Polar residues" evidence="7">
    <location>
        <begin position="998"/>
        <end position="1008"/>
    </location>
</feature>
<evidence type="ECO:0000256" key="7">
    <source>
        <dbReference type="SAM" id="MobiDB-lite"/>
    </source>
</evidence>
<dbReference type="OrthoDB" id="79480at2759"/>
<keyword evidence="6" id="KW-0539">Nucleus</keyword>
<feature type="compositionally biased region" description="Acidic residues" evidence="7">
    <location>
        <begin position="595"/>
        <end position="613"/>
    </location>
</feature>
<gene>
    <name evidence="10" type="ORF">ALC57_06325</name>
</gene>
<dbReference type="STRING" id="471704.A0A195E996"/>
<evidence type="ECO:0000256" key="6">
    <source>
        <dbReference type="ARBA" id="ARBA00023242"/>
    </source>
</evidence>
<proteinExistence type="predicted"/>
<dbReference type="PANTHER" id="PTHR15272">
    <property type="entry name" value="CHROMATIN ASSEMBLY FACTOR 1 SUBUNIT A CAF-1 SUBUNIT A"/>
    <property type="match status" value="1"/>
</dbReference>
<reference evidence="10 11" key="1">
    <citation type="submission" date="2015-09" db="EMBL/GenBank/DDBJ databases">
        <title>Trachymyrmex cornetzi WGS genome.</title>
        <authorList>
            <person name="Nygaard S."/>
            <person name="Hu H."/>
            <person name="Boomsma J."/>
            <person name="Zhang G."/>
        </authorList>
    </citation>
    <scope>NUCLEOTIDE SEQUENCE [LARGE SCALE GENOMIC DNA]</scope>
    <source>
        <strain evidence="10">Tcor2-1</strain>
        <tissue evidence="10">Whole body</tissue>
    </source>
</reference>
<feature type="compositionally biased region" description="Basic and acidic residues" evidence="7">
    <location>
        <begin position="976"/>
        <end position="997"/>
    </location>
</feature>
<feature type="compositionally biased region" description="Basic and acidic residues" evidence="7">
    <location>
        <begin position="260"/>
        <end position="276"/>
    </location>
</feature>
<evidence type="ECO:0000256" key="4">
    <source>
        <dbReference type="ARBA" id="ARBA00023186"/>
    </source>
</evidence>
<dbReference type="InterPro" id="IPR021644">
    <property type="entry name" value="CAF-1_p150_acidic"/>
</dbReference>
<evidence type="ECO:0000313" key="11">
    <source>
        <dbReference type="Proteomes" id="UP000078492"/>
    </source>
</evidence>
<dbReference type="GO" id="GO:0006260">
    <property type="term" value="P:DNA replication"/>
    <property type="evidence" value="ECO:0007669"/>
    <property type="project" value="UniProtKB-KW"/>
</dbReference>
<evidence type="ECO:0000313" key="10">
    <source>
        <dbReference type="EMBL" id="KYN21399.1"/>
    </source>
</evidence>
<feature type="domain" description="Chromatin assembly factor 1 subunit A dimerization" evidence="9">
    <location>
        <begin position="535"/>
        <end position="605"/>
    </location>
</feature>
<feature type="compositionally biased region" description="Basic and acidic residues" evidence="7">
    <location>
        <begin position="847"/>
        <end position="862"/>
    </location>
</feature>
<feature type="region of interest" description="Disordered" evidence="7">
    <location>
        <begin position="716"/>
        <end position="736"/>
    </location>
</feature>
<keyword evidence="2" id="KW-0235">DNA replication</keyword>
<feature type="compositionally biased region" description="Basic and acidic residues" evidence="7">
    <location>
        <begin position="149"/>
        <end position="172"/>
    </location>
</feature>
<evidence type="ECO:0000256" key="5">
    <source>
        <dbReference type="ARBA" id="ARBA00023204"/>
    </source>
</evidence>
<feature type="compositionally biased region" description="Acidic residues" evidence="7">
    <location>
        <begin position="576"/>
        <end position="587"/>
    </location>
</feature>
<feature type="region of interest" description="Disordered" evidence="7">
    <location>
        <begin position="976"/>
        <end position="1014"/>
    </location>
</feature>
<dbReference type="Pfam" id="PF12253">
    <property type="entry name" value="CAF1A_dimeriz"/>
    <property type="match status" value="1"/>
</dbReference>
<dbReference type="GO" id="GO:0006334">
    <property type="term" value="P:nucleosome assembly"/>
    <property type="evidence" value="ECO:0007669"/>
    <property type="project" value="TreeGrafter"/>
</dbReference>
<feature type="region of interest" description="Disordered" evidence="7">
    <location>
        <begin position="1"/>
        <end position="186"/>
    </location>
</feature>
<keyword evidence="11" id="KW-1185">Reference proteome</keyword>
<dbReference type="KEGG" id="tcz:108759944"/>
<feature type="compositionally biased region" description="Basic and acidic residues" evidence="7">
    <location>
        <begin position="114"/>
        <end position="123"/>
    </location>
</feature>
<comment type="subcellular location">
    <subcellularLocation>
        <location evidence="1">Nucleus</location>
    </subcellularLocation>
</comment>
<feature type="region of interest" description="Disordered" evidence="7">
    <location>
        <begin position="248"/>
        <end position="402"/>
    </location>
</feature>
<accession>A0A195E996</accession>
<dbReference type="EMBL" id="KQ979479">
    <property type="protein sequence ID" value="KYN21399.1"/>
    <property type="molecule type" value="Genomic_DNA"/>
</dbReference>
<dbReference type="PANTHER" id="PTHR15272:SF0">
    <property type="entry name" value="CHROMATIN ASSEMBLY FACTOR 1 SUBUNIT A"/>
    <property type="match status" value="1"/>
</dbReference>
<evidence type="ECO:0000256" key="3">
    <source>
        <dbReference type="ARBA" id="ARBA00022763"/>
    </source>
</evidence>
<evidence type="ECO:0000259" key="9">
    <source>
        <dbReference type="Pfam" id="PF12253"/>
    </source>
</evidence>
<evidence type="ECO:0000259" key="8">
    <source>
        <dbReference type="Pfam" id="PF11600"/>
    </source>
</evidence>
<dbReference type="GO" id="GO:0033186">
    <property type="term" value="C:CAF-1 complex"/>
    <property type="evidence" value="ECO:0007669"/>
    <property type="project" value="TreeGrafter"/>
</dbReference>
<feature type="domain" description="Chromatin assembly factor 1 p150 subunit acidic region" evidence="8">
    <location>
        <begin position="315"/>
        <end position="451"/>
    </location>
</feature>
<evidence type="ECO:0000256" key="2">
    <source>
        <dbReference type="ARBA" id="ARBA00022705"/>
    </source>
</evidence>
<dbReference type="InterPro" id="IPR022043">
    <property type="entry name" value="CAF1A_DD"/>
</dbReference>
<feature type="compositionally biased region" description="Polar residues" evidence="7">
    <location>
        <begin position="32"/>
        <end position="45"/>
    </location>
</feature>
<sequence>MDGSTEDSDCMIHEVTPKKKKKMRQAQLPFQILSSSKSPNSTDNESNMKKRKIKSPLVGPKSSKVLKLATKENSVSKVPEKKREDTSETNLDVSDDIEIILGDEKEDLGQSDQQDTKKIDSTPKRNTLGKNKKLDKSQQKPGALTKFLKKTDKEIEKSDHVDNLPEQKDSNHDNNLPELKDQKDCQDISVHKETNEVCMNESSGAQCIRSELDTSQLSEIDDSIVNKDTDLSLQKTDCDITILSSDNEALSDLDTSISNRDIDKETDKETDKDIDKPASPITPKTDKDIKKNKIKKLTPKQLQKRQEIIKRKEEKQKLKMEKEKKREEKKANRRMEKEEKQREKEEKERIEKEQKKKEKELKELKKQMEIEQKQKEKEAKEEERKKREEAKEEEKRKKEEERLEAERKKQKAASNFASFFVSKKQEVKSVEEESIVGVKNFMPFEIKADMRIAPICRRKLTKHDKLLFDNKYNVDLDKIELYLEDIKKGRIVPRTYSKTWPLETKEDEVMLLDDDNDGSSNIITNTHNLEKHRPKLLQFNENRRPPYWGTWRKRSSIINHRRPFAKDKKFFEYEIDSDDEWEEEEPGESLKGSDDEKDEKEENPEENEYDIDNEFMVPHGYLSEEEAQADEEEMEDMSPQTQKMKLKILGKQFEAERNAKTHKLKPKIIGCIWQGPGNSFPDSIPPKVKEFLLARQAWVNNIPIILPLSSSPEEGTSTNIECKTPGQQQSVKGSKKTKFPDEALSDLIRLVHGNRHGRHILMREFMTFWSKKSGSHLSKISILSKISEIADRIACPEEGPMHLKSCWYVPEGIRKQYLPDIKLSLPNCWKYILVPSQKSDSQNVITDKTEKEEKDKEKEKKHIPLITQFTKKITQEDMKKQLVKSGQKEIKKQFSPDQKEKSTEKSNQEEIKKSVANQEEIQKESTSKSDQISVLPKLPPLQRPPKRATLISVGRGEQFPERSRQNMLAEFVGLNKKKEEPLNSEKTVDSDKVRLMENNDTNKTNQKLESSDKF</sequence>
<organism evidence="10 11">
    <name type="scientific">Trachymyrmex cornetzi</name>
    <dbReference type="NCBI Taxonomy" id="471704"/>
    <lineage>
        <taxon>Eukaryota</taxon>
        <taxon>Metazoa</taxon>
        <taxon>Ecdysozoa</taxon>
        <taxon>Arthropoda</taxon>
        <taxon>Hexapoda</taxon>
        <taxon>Insecta</taxon>
        <taxon>Pterygota</taxon>
        <taxon>Neoptera</taxon>
        <taxon>Endopterygota</taxon>
        <taxon>Hymenoptera</taxon>
        <taxon>Apocrita</taxon>
        <taxon>Aculeata</taxon>
        <taxon>Formicoidea</taxon>
        <taxon>Formicidae</taxon>
        <taxon>Myrmicinae</taxon>
        <taxon>Trachymyrmex</taxon>
    </lineage>
</organism>
<keyword evidence="5" id="KW-0234">DNA repair</keyword>
<keyword evidence="3" id="KW-0227">DNA damage</keyword>
<feature type="compositionally biased region" description="Basic and acidic residues" evidence="7">
    <location>
        <begin position="304"/>
        <end position="402"/>
    </location>
</feature>
<dbReference type="Pfam" id="PF11600">
    <property type="entry name" value="CAF1A_acidic"/>
    <property type="match status" value="1"/>
</dbReference>
<dbReference type="Proteomes" id="UP000078492">
    <property type="component" value="Unassembled WGS sequence"/>
</dbReference>
<feature type="compositionally biased region" description="Basic and acidic residues" evidence="7">
    <location>
        <begin position="880"/>
        <end position="913"/>
    </location>
</feature>
<feature type="compositionally biased region" description="Polar residues" evidence="7">
    <location>
        <begin position="248"/>
        <end position="259"/>
    </location>
</feature>
<protein>
    <submittedName>
        <fullName evidence="10">Chromatin assembly factor 1 subunit A</fullName>
    </submittedName>
</protein>
<evidence type="ECO:0000256" key="1">
    <source>
        <dbReference type="ARBA" id="ARBA00004123"/>
    </source>
</evidence>
<name>A0A195E996_9HYME</name>
<feature type="region of interest" description="Disordered" evidence="7">
    <location>
        <begin position="880"/>
        <end position="960"/>
    </location>
</feature>
<feature type="region of interest" description="Disordered" evidence="7">
    <location>
        <begin position="842"/>
        <end position="863"/>
    </location>
</feature>
<dbReference type="GO" id="GO:0005634">
    <property type="term" value="C:nucleus"/>
    <property type="evidence" value="ECO:0007669"/>
    <property type="project" value="UniProtKB-SubCell"/>
</dbReference>
<feature type="region of interest" description="Disordered" evidence="7">
    <location>
        <begin position="576"/>
        <end position="614"/>
    </location>
</feature>
<dbReference type="GO" id="GO:0006281">
    <property type="term" value="P:DNA repair"/>
    <property type="evidence" value="ECO:0007669"/>
    <property type="project" value="UniProtKB-KW"/>
</dbReference>
<dbReference type="AlphaFoldDB" id="A0A195E996"/>
<feature type="compositionally biased region" description="Polar residues" evidence="7">
    <location>
        <begin position="716"/>
        <end position="732"/>
    </location>
</feature>